<gene>
    <name evidence="10" type="ORF">GCM10011314_30290</name>
</gene>
<dbReference type="Proteomes" id="UP000628079">
    <property type="component" value="Unassembled WGS sequence"/>
</dbReference>
<keyword evidence="2 7" id="KW-0853">WD repeat</keyword>
<proteinExistence type="inferred from homology"/>
<dbReference type="InterPro" id="IPR051677">
    <property type="entry name" value="AfsR-DnrI-RedD_regulator"/>
</dbReference>
<dbReference type="Pfam" id="PF00486">
    <property type="entry name" value="Trans_reg_C"/>
    <property type="match status" value="1"/>
</dbReference>
<name>A0A8H9FW01_9MICO</name>
<dbReference type="SMART" id="SM01043">
    <property type="entry name" value="BTAD"/>
    <property type="match status" value="1"/>
</dbReference>
<dbReference type="PROSITE" id="PS00678">
    <property type="entry name" value="WD_REPEATS_1"/>
    <property type="match status" value="1"/>
</dbReference>
<dbReference type="CDD" id="cd15831">
    <property type="entry name" value="BTAD"/>
    <property type="match status" value="1"/>
</dbReference>
<feature type="domain" description="OmpR/PhoB-type" evidence="9">
    <location>
        <begin position="1"/>
        <end position="103"/>
    </location>
</feature>
<dbReference type="Gene3D" id="2.130.10.10">
    <property type="entry name" value="YVTN repeat-like/Quinoprotein amine dehydrogenase"/>
    <property type="match status" value="3"/>
</dbReference>
<dbReference type="Pfam" id="PF13360">
    <property type="entry name" value="PQQ_2"/>
    <property type="match status" value="1"/>
</dbReference>
<dbReference type="FunFam" id="1.25.40.10:FF:000222">
    <property type="entry name" value="SARP family transcriptional regulator"/>
    <property type="match status" value="1"/>
</dbReference>
<dbReference type="InterPro" id="IPR018391">
    <property type="entry name" value="PQQ_b-propeller_rpt"/>
</dbReference>
<dbReference type="GO" id="GO:0006355">
    <property type="term" value="P:regulation of DNA-templated transcription"/>
    <property type="evidence" value="ECO:0007669"/>
    <property type="project" value="InterPro"/>
</dbReference>
<dbReference type="PROSITE" id="PS50082">
    <property type="entry name" value="WD_REPEATS_2"/>
    <property type="match status" value="1"/>
</dbReference>
<dbReference type="Gene3D" id="1.25.40.10">
    <property type="entry name" value="Tetratricopeptide repeat domain"/>
    <property type="match status" value="1"/>
</dbReference>
<dbReference type="RefSeq" id="WP_084100396.1">
    <property type="nucleotide sequence ID" value="NZ_BMEA01000004.1"/>
</dbReference>
<dbReference type="Gene3D" id="1.10.10.10">
    <property type="entry name" value="Winged helix-like DNA-binding domain superfamily/Winged helix DNA-binding domain"/>
    <property type="match status" value="1"/>
</dbReference>
<dbReference type="SUPFAM" id="SSF52540">
    <property type="entry name" value="P-loop containing nucleoside triphosphate hydrolases"/>
    <property type="match status" value="2"/>
</dbReference>
<keyword evidence="6" id="KW-0804">Transcription</keyword>
<dbReference type="Pfam" id="PF20703">
    <property type="entry name" value="nSTAND1"/>
    <property type="match status" value="1"/>
</dbReference>
<protein>
    <recommendedName>
        <fullName evidence="9">OmpR/PhoB-type domain-containing protein</fullName>
    </recommendedName>
</protein>
<dbReference type="SUPFAM" id="SSF50978">
    <property type="entry name" value="WD40 repeat-like"/>
    <property type="match status" value="1"/>
</dbReference>
<evidence type="ECO:0000256" key="7">
    <source>
        <dbReference type="PROSITE-ProRule" id="PRU00221"/>
    </source>
</evidence>
<evidence type="ECO:0000256" key="4">
    <source>
        <dbReference type="ARBA" id="ARBA00023015"/>
    </source>
</evidence>
<dbReference type="InterPro" id="IPR011990">
    <property type="entry name" value="TPR-like_helical_dom_sf"/>
</dbReference>
<comment type="caution">
    <text evidence="10">The sequence shown here is derived from an EMBL/GenBank/DDBJ whole genome shotgun (WGS) entry which is preliminary data.</text>
</comment>
<feature type="DNA-binding region" description="OmpR/PhoB-type" evidence="8">
    <location>
        <begin position="1"/>
        <end position="103"/>
    </location>
</feature>
<evidence type="ECO:0000259" key="9">
    <source>
        <dbReference type="PROSITE" id="PS51755"/>
    </source>
</evidence>
<evidence type="ECO:0000313" key="11">
    <source>
        <dbReference type="Proteomes" id="UP000628079"/>
    </source>
</evidence>
<keyword evidence="3" id="KW-0677">Repeat</keyword>
<dbReference type="PANTHER" id="PTHR35807:SF1">
    <property type="entry name" value="TRANSCRIPTIONAL REGULATOR REDD"/>
    <property type="match status" value="1"/>
</dbReference>
<dbReference type="InterPro" id="IPR015943">
    <property type="entry name" value="WD40/YVTN_repeat-like_dom_sf"/>
</dbReference>
<evidence type="ECO:0000256" key="3">
    <source>
        <dbReference type="ARBA" id="ARBA00022737"/>
    </source>
</evidence>
<dbReference type="PANTHER" id="PTHR35807">
    <property type="entry name" value="TRANSCRIPTIONAL REGULATOR REDD-RELATED"/>
    <property type="match status" value="1"/>
</dbReference>
<dbReference type="InterPro" id="IPR036388">
    <property type="entry name" value="WH-like_DNA-bd_sf"/>
</dbReference>
<dbReference type="InterPro" id="IPR001680">
    <property type="entry name" value="WD40_rpt"/>
</dbReference>
<dbReference type="GO" id="GO:0003677">
    <property type="term" value="F:DNA binding"/>
    <property type="evidence" value="ECO:0007669"/>
    <property type="project" value="UniProtKB-UniRule"/>
</dbReference>
<evidence type="ECO:0000256" key="1">
    <source>
        <dbReference type="ARBA" id="ARBA00005820"/>
    </source>
</evidence>
<dbReference type="InterPro" id="IPR005158">
    <property type="entry name" value="BTAD"/>
</dbReference>
<evidence type="ECO:0000256" key="2">
    <source>
        <dbReference type="ARBA" id="ARBA00022574"/>
    </source>
</evidence>
<dbReference type="InterPro" id="IPR002372">
    <property type="entry name" value="PQQ_rpt_dom"/>
</dbReference>
<dbReference type="InterPro" id="IPR049052">
    <property type="entry name" value="nSTAND1"/>
</dbReference>
<dbReference type="SMART" id="SM00564">
    <property type="entry name" value="PQQ"/>
    <property type="match status" value="1"/>
</dbReference>
<dbReference type="Gene3D" id="2.40.128.630">
    <property type="match status" value="1"/>
</dbReference>
<dbReference type="InterPro" id="IPR036322">
    <property type="entry name" value="WD40_repeat_dom_sf"/>
</dbReference>
<dbReference type="SUPFAM" id="SSF46894">
    <property type="entry name" value="C-terminal effector domain of the bipartite response regulators"/>
    <property type="match status" value="1"/>
</dbReference>
<dbReference type="EMBL" id="BMEA01000004">
    <property type="protein sequence ID" value="GGB88425.1"/>
    <property type="molecule type" value="Genomic_DNA"/>
</dbReference>
<dbReference type="InterPro" id="IPR019775">
    <property type="entry name" value="WD40_repeat_CS"/>
</dbReference>
<evidence type="ECO:0000256" key="6">
    <source>
        <dbReference type="ARBA" id="ARBA00023163"/>
    </source>
</evidence>
<reference evidence="10" key="2">
    <citation type="submission" date="2020-09" db="EMBL/GenBank/DDBJ databases">
        <authorList>
            <person name="Sun Q."/>
            <person name="Zhou Y."/>
        </authorList>
    </citation>
    <scope>NUCLEOTIDE SEQUENCE</scope>
    <source>
        <strain evidence="10">CGMCC 1.10749</strain>
    </source>
</reference>
<keyword evidence="5 8" id="KW-0238">DNA-binding</keyword>
<dbReference type="SMART" id="SM00320">
    <property type="entry name" value="WD40"/>
    <property type="match status" value="4"/>
</dbReference>
<evidence type="ECO:0000256" key="5">
    <source>
        <dbReference type="ARBA" id="ARBA00023125"/>
    </source>
</evidence>
<dbReference type="SUPFAM" id="SSF50998">
    <property type="entry name" value="Quinoprotein alcohol dehydrogenase-like"/>
    <property type="match status" value="1"/>
</dbReference>
<dbReference type="InterPro" id="IPR001867">
    <property type="entry name" value="OmpR/PhoB-type_DNA-bd"/>
</dbReference>
<feature type="repeat" description="WD" evidence="7">
    <location>
        <begin position="1562"/>
        <end position="1590"/>
    </location>
</feature>
<keyword evidence="4" id="KW-0805">Transcription regulation</keyword>
<dbReference type="InterPro" id="IPR016032">
    <property type="entry name" value="Sig_transdc_resp-reg_C-effctor"/>
</dbReference>
<dbReference type="GO" id="GO:0000160">
    <property type="term" value="P:phosphorelay signal transduction system"/>
    <property type="evidence" value="ECO:0007669"/>
    <property type="project" value="InterPro"/>
</dbReference>
<evidence type="ECO:0000313" key="10">
    <source>
        <dbReference type="EMBL" id="GGB88425.1"/>
    </source>
</evidence>
<organism evidence="10 11">
    <name type="scientific">Knoellia flava</name>
    <dbReference type="NCBI Taxonomy" id="913969"/>
    <lineage>
        <taxon>Bacteria</taxon>
        <taxon>Bacillati</taxon>
        <taxon>Actinomycetota</taxon>
        <taxon>Actinomycetes</taxon>
        <taxon>Micrococcales</taxon>
        <taxon>Intrasporangiaceae</taxon>
        <taxon>Knoellia</taxon>
    </lineage>
</organism>
<reference evidence="10" key="1">
    <citation type="journal article" date="2014" name="Int. J. Syst. Evol. Microbiol.">
        <title>Complete genome sequence of Corynebacterium casei LMG S-19264T (=DSM 44701T), isolated from a smear-ripened cheese.</title>
        <authorList>
            <consortium name="US DOE Joint Genome Institute (JGI-PGF)"/>
            <person name="Walter F."/>
            <person name="Albersmeier A."/>
            <person name="Kalinowski J."/>
            <person name="Ruckert C."/>
        </authorList>
    </citation>
    <scope>NUCLEOTIDE SEQUENCE</scope>
    <source>
        <strain evidence="10">CGMCC 1.10749</strain>
    </source>
</reference>
<dbReference type="SUPFAM" id="SSF48452">
    <property type="entry name" value="TPR-like"/>
    <property type="match status" value="1"/>
</dbReference>
<dbReference type="InterPro" id="IPR011047">
    <property type="entry name" value="Quinoprotein_ADH-like_sf"/>
</dbReference>
<comment type="similarity">
    <text evidence="1">Belongs to the AfsR/DnrI/RedD regulatory family.</text>
</comment>
<sequence length="1666" mass="176587">MTRPYRQHVDYSVLGPLRVSNGHGPIEIRGVKERTLLAHLISAGGRLVPSSDLIDSLWQDDPPASAGKSLQTFVLRLRNALEPDRQGAPQLLLTEGPGYRLASDPVAVDAERFTRLVAVGRRALEEGRPDSASTTLGEALSMWRGPAYAGFDHARFAQAEARRLEELRLAATEDRLGAEVALGRLATAIPELERLVGVHPLRERLWEMLMLALYRDGRQGEALTAYERARTVLSDELGVDPGAGLRALHGQVLAHDPALRPASRRLPLPPELAAPPPRLVGRDTELDLLRRAWHRALASTPKTVLVRGPVGAGASALAASLAGEVARSGAEVRYEAADSPVDEAPANSGRPLLLVADHVDPSITATLVLRLDSPHSGSSAADEVIDLSPLAETEVSEILADYLPHDAVDAALDSVLARSQGWPGAVHEAATLRARAHATQRVGVAARRTDASSTSLASARADLVDSVVDLRETTLPAGSADPTQCPWKGLAAYDVEDARWYAGRERLVAELVARVASSRALALVGASGSGKSSALRAGLVAALASDVLPGSAAWSVIVMRPGPHPLRELARAALGRGHSDVGDLLSQLITADGEARTRTVLVVDQLEEAWTLCEDDQERSQFLDTLAELATDPRSDGTVVVALRADRTGELAEHAALAAVVRDATVLVGAPTPAEVRRTIDRPASAAGLHLDEGLADTIVSDAGSEPGLLPLLSTSLTQLWEQREGASLTYAAYVRTGGLSGAIATLAEECFDGLTPEQQLSARSLLLRLTGPGDGEAVTRRRVALVELDALSDSGIRPALDELAAARLLSVTDGHVEVAHEALFREWPRLRSWLAEDAAGRAVQRRLAVAASEWDAEGREPSGLWSGTRLASGLEVAHHRPEELTSVEHAFLDAGREAGDAARRDAEARAASTARQNRRLRWLLGGIATVLLVALVAGLLAWQSRQDAAASAVSADARRLAATALTMDYPDTALLAAIEATRLESSPETQGALLTLLARQPSVVHRVRTPNRFLRNVASPDGRTVFVSENAGRLWSVDAETGEVRWTVDTPGEGQAGNLSVTPDGTGIVATIYRDPVPVLTRLSATDGSVVWELASDDLPAVTGLDGEMLHWAGFDGAGRLLVQTDTRLYAVDPTSGQPLSSQPWPGSTAAMESLVVWPDGRASREVGFDPEAGSIVVDTRNPTRAPARVAGLIAAVSPDGRRMAVAKGERFGGTLRVVDTTTFEDVGAPIPLRGEVRAGAFSPDGRLLAVTADNDVVVYDATTLQPVHTLEGHNGTAMAVAFAGRDHDLLWTASRDGTAVGFDLSGTRTIVAEQTIDAKVMTGQGPRVGGRTGVVVHFFDDAPNTAELVDLSSGDVVAELPLPGAATCGCQVTTVAMTPDGRTAIVSETTFTSPEDPEPKNDTGRLRLWDVTTRTLTGTVDLPEPAFSIALSADSRRAVANGMHGVMSIDLAAGRVTGHLTNLDPEKMYGDQIPQIALSPDGRLAAVGRVGMLALVDVATMTEVRRLDDLTTEGQPVGAVTFSADGRTVVAGDFAGWIHFLGVDDLRPVAPKRLIAAGFVIGARISPDGSVLASLGTDGELTLWDTDTWRPFGKPVTDDQAWGFIHFPDEQRIQVMYDNSRMVRVGIDRDRWVEAACSAANRDLTPDEVAVVLPGRSAPSTCRG</sequence>
<dbReference type="PROSITE" id="PS51755">
    <property type="entry name" value="OMPR_PHOB"/>
    <property type="match status" value="1"/>
</dbReference>
<dbReference type="Pfam" id="PF03704">
    <property type="entry name" value="BTAD"/>
    <property type="match status" value="1"/>
</dbReference>
<dbReference type="InterPro" id="IPR027417">
    <property type="entry name" value="P-loop_NTPase"/>
</dbReference>
<dbReference type="SMART" id="SM00862">
    <property type="entry name" value="Trans_reg_C"/>
    <property type="match status" value="1"/>
</dbReference>
<evidence type="ECO:0000256" key="8">
    <source>
        <dbReference type="PROSITE-ProRule" id="PRU01091"/>
    </source>
</evidence>
<accession>A0A8H9FW01</accession>
<dbReference type="GO" id="GO:0005829">
    <property type="term" value="C:cytosol"/>
    <property type="evidence" value="ECO:0007669"/>
    <property type="project" value="UniProtKB-ARBA"/>
</dbReference>